<evidence type="ECO:0000313" key="2">
    <source>
        <dbReference type="Proteomes" id="UP001527090"/>
    </source>
</evidence>
<protein>
    <recommendedName>
        <fullName evidence="3">Acetyltransferase</fullName>
    </recommendedName>
</protein>
<evidence type="ECO:0008006" key="3">
    <source>
        <dbReference type="Google" id="ProtNLM"/>
    </source>
</evidence>
<name>A0ABT4E7C0_PAEAL</name>
<accession>A0ABT4E7C0</accession>
<organism evidence="1 2">
    <name type="scientific">Paenibacillus alvei</name>
    <name type="common">Bacillus alvei</name>
    <dbReference type="NCBI Taxonomy" id="44250"/>
    <lineage>
        <taxon>Bacteria</taxon>
        <taxon>Bacillati</taxon>
        <taxon>Bacillota</taxon>
        <taxon>Bacilli</taxon>
        <taxon>Bacillales</taxon>
        <taxon>Paenibacillaceae</taxon>
        <taxon>Paenibacillus</taxon>
    </lineage>
</organism>
<proteinExistence type="predicted"/>
<dbReference type="RefSeq" id="WP_021255779.1">
    <property type="nucleotide sequence ID" value="NZ_JAMDLY010000010.1"/>
</dbReference>
<sequence length="53" mass="6225">MIIREVTQKDASQLVVLHKKLDKETKYMLFEPNEREVEISNQYYASGTNSYDA</sequence>
<keyword evidence="2" id="KW-1185">Reference proteome</keyword>
<reference evidence="1 2" key="1">
    <citation type="submission" date="2022-05" db="EMBL/GenBank/DDBJ databases">
        <title>Genome Sequencing of Bee-Associated Microbes.</title>
        <authorList>
            <person name="Dunlap C."/>
        </authorList>
    </citation>
    <scope>NUCLEOTIDE SEQUENCE [LARGE SCALE GENOMIC DNA]</scope>
    <source>
        <strain evidence="1 2">NRRL NRS-750</strain>
    </source>
</reference>
<comment type="caution">
    <text evidence="1">The sequence shown here is derived from an EMBL/GenBank/DDBJ whole genome shotgun (WGS) entry which is preliminary data.</text>
</comment>
<dbReference type="Proteomes" id="UP001527090">
    <property type="component" value="Unassembled WGS sequence"/>
</dbReference>
<dbReference type="EMBL" id="JAMDLY010000010">
    <property type="protein sequence ID" value="MCY9529621.1"/>
    <property type="molecule type" value="Genomic_DNA"/>
</dbReference>
<gene>
    <name evidence="1" type="ORF">M5X04_09770</name>
</gene>
<evidence type="ECO:0000313" key="1">
    <source>
        <dbReference type="EMBL" id="MCY9529621.1"/>
    </source>
</evidence>